<organism evidence="1 2">
    <name type="scientific">Pseudomonas spirodelae</name>
    <dbReference type="NCBI Taxonomy" id="3101751"/>
    <lineage>
        <taxon>Bacteria</taxon>
        <taxon>Pseudomonadati</taxon>
        <taxon>Pseudomonadota</taxon>
        <taxon>Gammaproteobacteria</taxon>
        <taxon>Pseudomonadales</taxon>
        <taxon>Pseudomonadaceae</taxon>
        <taxon>Pseudomonas</taxon>
    </lineage>
</organism>
<gene>
    <name evidence="1" type="ORF">SOP97_19015</name>
</gene>
<dbReference type="EMBL" id="JAYEET010000057">
    <property type="protein sequence ID" value="MEA1607895.1"/>
    <property type="molecule type" value="Genomic_DNA"/>
</dbReference>
<dbReference type="Proteomes" id="UP001292571">
    <property type="component" value="Unassembled WGS sequence"/>
</dbReference>
<comment type="caution">
    <text evidence="1">The sequence shown here is derived from an EMBL/GenBank/DDBJ whole genome shotgun (WGS) entry which is preliminary data.</text>
</comment>
<accession>A0ABU5PE15</accession>
<protein>
    <submittedName>
        <fullName evidence="1">Uncharacterized protein</fullName>
    </submittedName>
</protein>
<evidence type="ECO:0000313" key="1">
    <source>
        <dbReference type="EMBL" id="MEA1607895.1"/>
    </source>
</evidence>
<evidence type="ECO:0000313" key="2">
    <source>
        <dbReference type="Proteomes" id="UP001292571"/>
    </source>
</evidence>
<name>A0ABU5PE15_9PSED</name>
<reference evidence="1 2" key="1">
    <citation type="submission" date="2023-12" db="EMBL/GenBank/DDBJ databases">
        <title>Pseudomonas sp. T5W1.</title>
        <authorList>
            <person name="Maltman C."/>
        </authorList>
    </citation>
    <scope>NUCLEOTIDE SEQUENCE [LARGE SCALE GENOMIC DNA]</scope>
    <source>
        <strain evidence="1 2">T5W1</strain>
    </source>
</reference>
<dbReference type="RefSeq" id="WP_322950484.1">
    <property type="nucleotide sequence ID" value="NZ_JAYEET010000057.1"/>
</dbReference>
<keyword evidence="2" id="KW-1185">Reference proteome</keyword>
<proteinExistence type="predicted"/>
<sequence length="42" mass="4395">MGKRDMSYMHITGAQGVVSTGGGAVVAGRRADMCLTLPQWQG</sequence>